<dbReference type="Proteomes" id="UP000431533">
    <property type="component" value="Unassembled WGS sequence"/>
</dbReference>
<dbReference type="EMBL" id="QGMH01000101">
    <property type="protein sequence ID" value="TVY25245.1"/>
    <property type="molecule type" value="Genomic_DNA"/>
</dbReference>
<evidence type="ECO:0000313" key="1">
    <source>
        <dbReference type="EMBL" id="TVY25245.1"/>
    </source>
</evidence>
<name>A0A8H8R0M9_9HELO</name>
<keyword evidence="2" id="KW-1185">Reference proteome</keyword>
<reference evidence="1 2" key="1">
    <citation type="submission" date="2018-05" db="EMBL/GenBank/DDBJ databases">
        <title>Genome sequencing and assembly of the regulated plant pathogen Lachnellula willkommii and related sister species for the development of diagnostic species identification markers.</title>
        <authorList>
            <person name="Giroux E."/>
            <person name="Bilodeau G."/>
        </authorList>
    </citation>
    <scope>NUCLEOTIDE SEQUENCE [LARGE SCALE GENOMIC DNA]</scope>
    <source>
        <strain evidence="1 2">CBS 185.66</strain>
    </source>
</reference>
<proteinExistence type="predicted"/>
<dbReference type="RefSeq" id="XP_031004033.1">
    <property type="nucleotide sequence ID" value="XM_031151936.1"/>
</dbReference>
<comment type="caution">
    <text evidence="1">The sequence shown here is derived from an EMBL/GenBank/DDBJ whole genome shotgun (WGS) entry which is preliminary data.</text>
</comment>
<protein>
    <submittedName>
        <fullName evidence="1">Uncharacterized protein</fullName>
    </submittedName>
</protein>
<sequence>MAEKYQVSKYGRPPAVPDAATQAAITKRDGGKCCITGKAGHFMDPLVVVPILPVPSRWFEDKTTMTRREADTCH</sequence>
<gene>
    <name evidence="1" type="ORF">LHYA1_G007004</name>
</gene>
<dbReference type="OrthoDB" id="3250044at2759"/>
<evidence type="ECO:0000313" key="2">
    <source>
        <dbReference type="Proteomes" id="UP000431533"/>
    </source>
</evidence>
<organism evidence="1 2">
    <name type="scientific">Lachnellula hyalina</name>
    <dbReference type="NCBI Taxonomy" id="1316788"/>
    <lineage>
        <taxon>Eukaryota</taxon>
        <taxon>Fungi</taxon>
        <taxon>Dikarya</taxon>
        <taxon>Ascomycota</taxon>
        <taxon>Pezizomycotina</taxon>
        <taxon>Leotiomycetes</taxon>
        <taxon>Helotiales</taxon>
        <taxon>Lachnaceae</taxon>
        <taxon>Lachnellula</taxon>
    </lineage>
</organism>
<dbReference type="GeneID" id="41987202"/>
<accession>A0A8H8R0M9</accession>
<dbReference type="AlphaFoldDB" id="A0A8H8R0M9"/>